<keyword evidence="6" id="KW-1185">Reference proteome</keyword>
<evidence type="ECO:0000256" key="1">
    <source>
        <dbReference type="ARBA" id="ARBA00010923"/>
    </source>
</evidence>
<dbReference type="Proteomes" id="UP001055307">
    <property type="component" value="Unassembled WGS sequence"/>
</dbReference>
<name>A0AAV4Z7E0_9HYPH</name>
<gene>
    <name evidence="5" type="primary">bcgIB</name>
    <name evidence="5" type="ORF">OICFNHDK_2384</name>
</gene>
<dbReference type="SUPFAM" id="SSF116734">
    <property type="entry name" value="DNA methylase specificity domain"/>
    <property type="match status" value="2"/>
</dbReference>
<protein>
    <submittedName>
        <fullName evidence="5">Restriction enzyme BgcI subunit beta</fullName>
    </submittedName>
</protein>
<dbReference type="Pfam" id="PF01420">
    <property type="entry name" value="Methylase_S"/>
    <property type="match status" value="1"/>
</dbReference>
<evidence type="ECO:0000313" key="5">
    <source>
        <dbReference type="EMBL" id="GJD39920.1"/>
    </source>
</evidence>
<evidence type="ECO:0000256" key="2">
    <source>
        <dbReference type="ARBA" id="ARBA00022747"/>
    </source>
</evidence>
<evidence type="ECO:0000259" key="4">
    <source>
        <dbReference type="Pfam" id="PF01420"/>
    </source>
</evidence>
<dbReference type="Gene3D" id="3.90.220.20">
    <property type="entry name" value="DNA methylase specificity domains"/>
    <property type="match status" value="2"/>
</dbReference>
<dbReference type="AlphaFoldDB" id="A0AAV4Z7E0"/>
<evidence type="ECO:0000256" key="3">
    <source>
        <dbReference type="ARBA" id="ARBA00023125"/>
    </source>
</evidence>
<reference evidence="5" key="1">
    <citation type="journal article" date="2016" name="Front. Microbiol.">
        <title>Genome Sequence of the Piezophilic, Mesophilic Sulfate-Reducing Bacterium Desulfovibrio indicus J2T.</title>
        <authorList>
            <person name="Cao J."/>
            <person name="Maignien L."/>
            <person name="Shao Z."/>
            <person name="Alain K."/>
            <person name="Jebbar M."/>
        </authorList>
    </citation>
    <scope>NUCLEOTIDE SEQUENCE</scope>
    <source>
        <strain evidence="5">DSM 21893</strain>
    </source>
</reference>
<reference evidence="5" key="2">
    <citation type="submission" date="2021-08" db="EMBL/GenBank/DDBJ databases">
        <authorList>
            <person name="Tani A."/>
            <person name="Ola A."/>
            <person name="Ogura Y."/>
            <person name="Katsura K."/>
            <person name="Hayashi T."/>
        </authorList>
    </citation>
    <scope>NUCLEOTIDE SEQUENCE</scope>
    <source>
        <strain evidence="5">DSM 21893</strain>
    </source>
</reference>
<organism evidence="5 6">
    <name type="scientific">Methylobacterium bullatum</name>
    <dbReference type="NCBI Taxonomy" id="570505"/>
    <lineage>
        <taxon>Bacteria</taxon>
        <taxon>Pseudomonadati</taxon>
        <taxon>Pseudomonadota</taxon>
        <taxon>Alphaproteobacteria</taxon>
        <taxon>Hyphomicrobiales</taxon>
        <taxon>Methylobacteriaceae</taxon>
        <taxon>Methylobacterium</taxon>
    </lineage>
</organism>
<keyword evidence="2" id="KW-0680">Restriction system</keyword>
<comment type="caution">
    <text evidence="5">The sequence shown here is derived from an EMBL/GenBank/DDBJ whole genome shotgun (WGS) entry which is preliminary data.</text>
</comment>
<feature type="domain" description="Type I restriction modification DNA specificity" evidence="4">
    <location>
        <begin position="164"/>
        <end position="330"/>
    </location>
</feature>
<dbReference type="GO" id="GO:0003677">
    <property type="term" value="F:DNA binding"/>
    <property type="evidence" value="ECO:0007669"/>
    <property type="project" value="UniProtKB-KW"/>
</dbReference>
<dbReference type="EMBL" id="BPQF01000011">
    <property type="protein sequence ID" value="GJD39920.1"/>
    <property type="molecule type" value="Genomic_DNA"/>
</dbReference>
<comment type="similarity">
    <text evidence="1">Belongs to the type-I restriction system S methylase family.</text>
</comment>
<keyword evidence="3" id="KW-0238">DNA-binding</keyword>
<dbReference type="InterPro" id="IPR000055">
    <property type="entry name" value="Restrct_endonuc_typeI_TRD"/>
</dbReference>
<dbReference type="GO" id="GO:0009307">
    <property type="term" value="P:DNA restriction-modification system"/>
    <property type="evidence" value="ECO:0007669"/>
    <property type="project" value="UniProtKB-KW"/>
</dbReference>
<proteinExistence type="inferred from homology"/>
<sequence length="338" mass="38332">MGDLVRLKNLFHIEYGNQFDKNKLVELEGGINFVSRTRSNLGVDTRVEPVAGVAPYEAGLITVTMGGTYLLSAFVQPAAFYTGQNIKVLRPLKNMSFNEKVFYCAAISKNRYRYTSHGREANKTFDEILVPPFPDLPEWINGVSIQFPNTASASNKVVPLDLTKWSDFRYDEIFIIRKGFYNKKPPECVRNINSLPFIGATEYDNGVTSFCSLEDISNYARGGDIEIAPTIFGKVFPGKCVTVSNNGSVGFAFYQPLDFVCSHDVNPLYLIDREITPEIGLFLCAVIRMDRYRWSFGRKWRPSRMPQSVIKLPATLNGKPDWKFMEKYIKSLPYSVKI</sequence>
<accession>A0AAV4Z7E0</accession>
<dbReference type="InterPro" id="IPR044946">
    <property type="entry name" value="Restrct_endonuc_typeI_TRD_sf"/>
</dbReference>
<evidence type="ECO:0000313" key="6">
    <source>
        <dbReference type="Proteomes" id="UP001055307"/>
    </source>
</evidence>
<dbReference type="RefSeq" id="WP_192215704.1">
    <property type="nucleotide sequence ID" value="NZ_BPQF01000011.1"/>
</dbReference>